<feature type="compositionally biased region" description="Low complexity" evidence="1">
    <location>
        <begin position="468"/>
        <end position="477"/>
    </location>
</feature>
<evidence type="ECO:0000256" key="2">
    <source>
        <dbReference type="SAM" id="SignalP"/>
    </source>
</evidence>
<name>A0A0G4EZP0_VITBC</name>
<proteinExistence type="predicted"/>
<dbReference type="Proteomes" id="UP000041254">
    <property type="component" value="Unassembled WGS sequence"/>
</dbReference>
<evidence type="ECO:0000313" key="4">
    <source>
        <dbReference type="Proteomes" id="UP000041254"/>
    </source>
</evidence>
<keyword evidence="4" id="KW-1185">Reference proteome</keyword>
<gene>
    <name evidence="3" type="ORF">Vbra_14013</name>
</gene>
<feature type="region of interest" description="Disordered" evidence="1">
    <location>
        <begin position="430"/>
        <end position="477"/>
    </location>
</feature>
<feature type="chain" id="PRO_5005188403" evidence="2">
    <location>
        <begin position="19"/>
        <end position="477"/>
    </location>
</feature>
<sequence>MKALWLSLALLLPMGYLARMHGPLADAELSQREADFRPLTPSSFLQESQPIVPTAATNATTTPAPEKSDLSALLSCSTEGTWLCDWPFATVTFPLPGSTDALKTYRFTWPKRKRAPRRVLASVRASRGWAANATFAVTVHTLDNSQMPAAFTFSVFKAVESSEVTELRRMTGNLPAGGEREDPGPGWPEPVGNETAYIDIVEFPEDDLFVEFGSDIFHTSIDRLAYVVRPFRRPFSPSLVAPLVFVTPELFHPPSHSATSRTFASGVAVNIHSSTHHGYKAKYGRVDAGTGRKMGWQAKGWDKDVTVVLHWVAIQPPQAPYGPIAKVIFDQEVFGSVRLPSGLTLGRVRLTVGESTKLTYNKAYKKTPPKVFGIIRSKRGDDCASVLYSFQISDVTTKHFRVLARTVEGTKGRECEDVFFDFLVFPSDPEASPPPAAFPSTETQSSGGESSGNPAEESTGDEPEREQQQQQPAPEER</sequence>
<keyword evidence="2" id="KW-0732">Signal</keyword>
<dbReference type="InParanoid" id="A0A0G4EZP0"/>
<evidence type="ECO:0000256" key="1">
    <source>
        <dbReference type="SAM" id="MobiDB-lite"/>
    </source>
</evidence>
<protein>
    <submittedName>
        <fullName evidence="3">Uncharacterized protein</fullName>
    </submittedName>
</protein>
<organism evidence="3 4">
    <name type="scientific">Vitrella brassicaformis (strain CCMP3155)</name>
    <dbReference type="NCBI Taxonomy" id="1169540"/>
    <lineage>
        <taxon>Eukaryota</taxon>
        <taxon>Sar</taxon>
        <taxon>Alveolata</taxon>
        <taxon>Colpodellida</taxon>
        <taxon>Vitrellaceae</taxon>
        <taxon>Vitrella</taxon>
    </lineage>
</organism>
<dbReference type="VEuPathDB" id="CryptoDB:Vbra_14013"/>
<feature type="compositionally biased region" description="Low complexity" evidence="1">
    <location>
        <begin position="438"/>
        <end position="452"/>
    </location>
</feature>
<evidence type="ECO:0000313" key="3">
    <source>
        <dbReference type="EMBL" id="CEM04288.1"/>
    </source>
</evidence>
<accession>A0A0G4EZP0</accession>
<reference evidence="3 4" key="1">
    <citation type="submission" date="2014-11" db="EMBL/GenBank/DDBJ databases">
        <authorList>
            <person name="Zhu J."/>
            <person name="Qi W."/>
            <person name="Song R."/>
        </authorList>
    </citation>
    <scope>NUCLEOTIDE SEQUENCE [LARGE SCALE GENOMIC DNA]</scope>
</reference>
<dbReference type="EMBL" id="CDMY01000349">
    <property type="protein sequence ID" value="CEM04288.1"/>
    <property type="molecule type" value="Genomic_DNA"/>
</dbReference>
<dbReference type="AlphaFoldDB" id="A0A0G4EZP0"/>
<feature type="signal peptide" evidence="2">
    <location>
        <begin position="1"/>
        <end position="18"/>
    </location>
</feature>